<evidence type="ECO:0000256" key="1">
    <source>
        <dbReference type="SAM" id="MobiDB-lite"/>
    </source>
</evidence>
<dbReference type="AlphaFoldDB" id="A0A2Y8ZSN6"/>
<dbReference type="EMBL" id="UESZ01000001">
    <property type="protein sequence ID" value="SSA34308.1"/>
    <property type="molecule type" value="Genomic_DNA"/>
</dbReference>
<organism evidence="2 3">
    <name type="scientific">Branchiibius hedensis</name>
    <dbReference type="NCBI Taxonomy" id="672460"/>
    <lineage>
        <taxon>Bacteria</taxon>
        <taxon>Bacillati</taxon>
        <taxon>Actinomycetota</taxon>
        <taxon>Actinomycetes</taxon>
        <taxon>Micrococcales</taxon>
        <taxon>Dermacoccaceae</taxon>
        <taxon>Branchiibius</taxon>
    </lineage>
</organism>
<sequence length="214" mass="22868">MSSPIISGFVIAHPREVLLLVGMAVVDAIEDGQTPSDARASAASPRSTPASMPSTKLMECFLGHYAGGDGAVGDQAWSWPKQTPGPSRVRRRMSTDQRAGHKWQMHSCASFTTSVIGALNRRRRQPIASGLMSTTGSSGRGSVAVPLWTSTFSSTSQCQAASAATSSSSASAHPHFMEVRCMCTRMKMGWSLTTSGTLASRQRLDRSRWCTKVS</sequence>
<gene>
    <name evidence="2" type="ORF">SAMN04489750_1622</name>
</gene>
<name>A0A2Y8ZSN6_9MICO</name>
<accession>A0A2Y8ZSN6</accession>
<keyword evidence="3" id="KW-1185">Reference proteome</keyword>
<proteinExistence type="predicted"/>
<reference evidence="3" key="1">
    <citation type="submission" date="2016-10" db="EMBL/GenBank/DDBJ databases">
        <authorList>
            <person name="Varghese N."/>
            <person name="Submissions S."/>
        </authorList>
    </citation>
    <scope>NUCLEOTIDE SEQUENCE [LARGE SCALE GENOMIC DNA]</scope>
    <source>
        <strain evidence="3">DSM 22951</strain>
    </source>
</reference>
<dbReference type="Proteomes" id="UP000250028">
    <property type="component" value="Unassembled WGS sequence"/>
</dbReference>
<evidence type="ECO:0000313" key="3">
    <source>
        <dbReference type="Proteomes" id="UP000250028"/>
    </source>
</evidence>
<protein>
    <submittedName>
        <fullName evidence="2">Uncharacterized protein</fullName>
    </submittedName>
</protein>
<evidence type="ECO:0000313" key="2">
    <source>
        <dbReference type="EMBL" id="SSA34308.1"/>
    </source>
</evidence>
<feature type="region of interest" description="Disordered" evidence="1">
    <location>
        <begin position="34"/>
        <end position="53"/>
    </location>
</feature>